<keyword evidence="3" id="KW-1185">Reference proteome</keyword>
<evidence type="ECO:0000313" key="2">
    <source>
        <dbReference type="EMBL" id="CAA7041762.1"/>
    </source>
</evidence>
<organism evidence="2 3">
    <name type="scientific">Microthlaspi erraticum</name>
    <dbReference type="NCBI Taxonomy" id="1685480"/>
    <lineage>
        <taxon>Eukaryota</taxon>
        <taxon>Viridiplantae</taxon>
        <taxon>Streptophyta</taxon>
        <taxon>Embryophyta</taxon>
        <taxon>Tracheophyta</taxon>
        <taxon>Spermatophyta</taxon>
        <taxon>Magnoliopsida</taxon>
        <taxon>eudicotyledons</taxon>
        <taxon>Gunneridae</taxon>
        <taxon>Pentapetalae</taxon>
        <taxon>rosids</taxon>
        <taxon>malvids</taxon>
        <taxon>Brassicales</taxon>
        <taxon>Brassicaceae</taxon>
        <taxon>Coluteocarpeae</taxon>
        <taxon>Microthlaspi</taxon>
    </lineage>
</organism>
<accession>A0A6D2JPQ0</accession>
<feature type="region of interest" description="Disordered" evidence="1">
    <location>
        <begin position="272"/>
        <end position="325"/>
    </location>
</feature>
<dbReference type="SUPFAM" id="SSF57850">
    <property type="entry name" value="RING/U-box"/>
    <property type="match status" value="1"/>
</dbReference>
<feature type="compositionally biased region" description="Gly residues" evidence="1">
    <location>
        <begin position="293"/>
        <end position="311"/>
    </location>
</feature>
<comment type="caution">
    <text evidence="2">The sequence shown here is derived from an EMBL/GenBank/DDBJ whole genome shotgun (WGS) entry which is preliminary data.</text>
</comment>
<reference evidence="2" key="1">
    <citation type="submission" date="2020-01" db="EMBL/GenBank/DDBJ databases">
        <authorList>
            <person name="Mishra B."/>
        </authorList>
    </citation>
    <scope>NUCLEOTIDE SEQUENCE [LARGE SCALE GENOMIC DNA]</scope>
</reference>
<dbReference type="Gene3D" id="3.30.40.10">
    <property type="entry name" value="Zinc/RING finger domain, C3HC4 (zinc finger)"/>
    <property type="match status" value="1"/>
</dbReference>
<dbReference type="EMBL" id="CACVBM020001251">
    <property type="protein sequence ID" value="CAA7041762.1"/>
    <property type="molecule type" value="Genomic_DNA"/>
</dbReference>
<sequence length="325" mass="34233">MGFGSNVNKGKLPAYDLNAEHDDEQFGSECPICFEPMVNKDNHRTIVKLQCDHTFHLGRNGAELCPYIEYTSTFPRSSVVVGDTSSRVVPNPSLHADQLHHPSNPSHLIPISPLPSNPRIFQNVSNPEVTRARHYFAHPFIDHSSIGSGTSTANAPLFPPNQSGSVVGDAPIVQPYLGGNFATSSVMDNAQLAWLYLAANLQDNALLANPTIARPYPVVPPLIGGLPTPAWPTLMFPFGWGQLPRGIPDFWSTPSGLNHLMYGGGGINNMASGSGSSGRGSSGVGESHIDNSGGSGRSGESGEDGSNGGGESSNSRGEHGSQGPS</sequence>
<gene>
    <name evidence="2" type="ORF">MERR_LOCUS28997</name>
</gene>
<proteinExistence type="predicted"/>
<evidence type="ECO:0000256" key="1">
    <source>
        <dbReference type="SAM" id="MobiDB-lite"/>
    </source>
</evidence>
<dbReference type="InterPro" id="IPR013083">
    <property type="entry name" value="Znf_RING/FYVE/PHD"/>
</dbReference>
<evidence type="ECO:0000313" key="3">
    <source>
        <dbReference type="Proteomes" id="UP000467841"/>
    </source>
</evidence>
<dbReference type="Proteomes" id="UP000467841">
    <property type="component" value="Unassembled WGS sequence"/>
</dbReference>
<protein>
    <submittedName>
        <fullName evidence="2">Uncharacterized protein</fullName>
    </submittedName>
</protein>
<name>A0A6D2JPQ0_9BRAS</name>
<dbReference type="AlphaFoldDB" id="A0A6D2JPQ0"/>